<evidence type="ECO:0000313" key="2">
    <source>
        <dbReference type="EMBL" id="SVD96943.1"/>
    </source>
</evidence>
<sequence>MAIKTIAVGGISTECSTYSPLYQNESDFVSLQGQTLLDFIGFPFNDYDIETYPIFFNRSVPGGPIESQYFRQTKDKFIAELKSLGTLDGVLLIMHGAIFVDDIDDPEGEWIEAVRDVVGEDCIISV</sequence>
<reference evidence="2" key="1">
    <citation type="submission" date="2018-05" db="EMBL/GenBank/DDBJ databases">
        <authorList>
            <person name="Lanie J.A."/>
            <person name="Ng W.-L."/>
            <person name="Kazmierczak K.M."/>
            <person name="Andrzejewski T.M."/>
            <person name="Davidsen T.M."/>
            <person name="Wayne K.J."/>
            <person name="Tettelin H."/>
            <person name="Glass J.I."/>
            <person name="Rusch D."/>
            <person name="Podicherti R."/>
            <person name="Tsui H.-C.T."/>
            <person name="Winkler M.E."/>
        </authorList>
    </citation>
    <scope>NUCLEOTIDE SEQUENCE</scope>
</reference>
<protein>
    <recommendedName>
        <fullName evidence="1">Microcystin LR degradation protein MlrC N-terminal domain-containing protein</fullName>
    </recommendedName>
</protein>
<dbReference type="Pfam" id="PF07364">
    <property type="entry name" value="DUF1485"/>
    <property type="match status" value="1"/>
</dbReference>
<feature type="domain" description="Microcystin LR degradation protein MlrC N-terminal" evidence="1">
    <location>
        <begin position="6"/>
        <end position="126"/>
    </location>
</feature>
<gene>
    <name evidence="2" type="ORF">METZ01_LOCUS449797</name>
</gene>
<name>A0A382ZNF7_9ZZZZ</name>
<organism evidence="2">
    <name type="scientific">marine metagenome</name>
    <dbReference type="NCBI Taxonomy" id="408172"/>
    <lineage>
        <taxon>unclassified sequences</taxon>
        <taxon>metagenomes</taxon>
        <taxon>ecological metagenomes</taxon>
    </lineage>
</organism>
<accession>A0A382ZNF7</accession>
<dbReference type="AlphaFoldDB" id="A0A382ZNF7"/>
<dbReference type="EMBL" id="UINC01185306">
    <property type="protein sequence ID" value="SVD96943.1"/>
    <property type="molecule type" value="Genomic_DNA"/>
</dbReference>
<dbReference type="InterPro" id="IPR015995">
    <property type="entry name" value="MlrC_N"/>
</dbReference>
<proteinExistence type="predicted"/>
<feature type="non-terminal residue" evidence="2">
    <location>
        <position position="126"/>
    </location>
</feature>
<evidence type="ECO:0000259" key="1">
    <source>
        <dbReference type="Pfam" id="PF07364"/>
    </source>
</evidence>